<dbReference type="Proteomes" id="UP001140087">
    <property type="component" value="Unassembled WGS sequence"/>
</dbReference>
<organism evidence="1 2">
    <name type="scientific">Coemansia helicoidea</name>
    <dbReference type="NCBI Taxonomy" id="1286919"/>
    <lineage>
        <taxon>Eukaryota</taxon>
        <taxon>Fungi</taxon>
        <taxon>Fungi incertae sedis</taxon>
        <taxon>Zoopagomycota</taxon>
        <taxon>Kickxellomycotina</taxon>
        <taxon>Kickxellomycetes</taxon>
        <taxon>Kickxellales</taxon>
        <taxon>Kickxellaceae</taxon>
        <taxon>Coemansia</taxon>
    </lineage>
</organism>
<gene>
    <name evidence="1" type="ORF">H4R21_001426</name>
</gene>
<evidence type="ECO:0000313" key="1">
    <source>
        <dbReference type="EMBL" id="KAJ2804998.1"/>
    </source>
</evidence>
<evidence type="ECO:0000313" key="2">
    <source>
        <dbReference type="Proteomes" id="UP001140087"/>
    </source>
</evidence>
<name>A0ACC1LCW9_9FUNG</name>
<keyword evidence="2" id="KW-1185">Reference proteome</keyword>
<comment type="caution">
    <text evidence="1">The sequence shown here is derived from an EMBL/GenBank/DDBJ whole genome shotgun (WGS) entry which is preliminary data.</text>
</comment>
<proteinExistence type="predicted"/>
<accession>A0ACC1LCW9</accession>
<dbReference type="EMBL" id="JANBUN010000292">
    <property type="protein sequence ID" value="KAJ2804998.1"/>
    <property type="molecule type" value="Genomic_DNA"/>
</dbReference>
<protein>
    <submittedName>
        <fullName evidence="1">Uncharacterized protein</fullName>
    </submittedName>
</protein>
<reference evidence="1" key="1">
    <citation type="submission" date="2022-07" db="EMBL/GenBank/DDBJ databases">
        <title>Phylogenomic reconstructions and comparative analyses of Kickxellomycotina fungi.</title>
        <authorList>
            <person name="Reynolds N.K."/>
            <person name="Stajich J.E."/>
            <person name="Barry K."/>
            <person name="Grigoriev I.V."/>
            <person name="Crous P."/>
            <person name="Smith M.E."/>
        </authorList>
    </citation>
    <scope>NUCLEOTIDE SEQUENCE</scope>
    <source>
        <strain evidence="1">BCRC 34780</strain>
    </source>
</reference>
<sequence length="188" mass="20215">MRWPCIAASLWAAGGCLAAGPCRAQNIVDACLRIQLAQLKSCQYDAWQCKCHGQKKILTCYDNCPELEARPLQEIQVEVFCGPLNGKIYDRDQIDKLARAARPAIARRQTHTTSAAATTTSAQPTQSRDIAKSSSSSESRDSDNRSDARDRANYSVLDAAAPSRPLAAAAPAMFAAAAAAAMMLMPEL</sequence>